<organism evidence="4 5">
    <name type="scientific">Niastella vici</name>
    <dbReference type="NCBI Taxonomy" id="1703345"/>
    <lineage>
        <taxon>Bacteria</taxon>
        <taxon>Pseudomonadati</taxon>
        <taxon>Bacteroidota</taxon>
        <taxon>Chitinophagia</taxon>
        <taxon>Chitinophagales</taxon>
        <taxon>Chitinophagaceae</taxon>
        <taxon>Niastella</taxon>
    </lineage>
</organism>
<feature type="domain" description="Rhodanese" evidence="3">
    <location>
        <begin position="13"/>
        <end position="131"/>
    </location>
</feature>
<reference evidence="4 5" key="1">
    <citation type="submission" date="2016-03" db="EMBL/GenBank/DDBJ databases">
        <title>Niastella vici sp. nov., isolated from farmland soil.</title>
        <authorList>
            <person name="Chen L."/>
            <person name="Wang D."/>
            <person name="Yang S."/>
            <person name="Wang G."/>
        </authorList>
    </citation>
    <scope>NUCLEOTIDE SEQUENCE [LARGE SCALE GENOMIC DNA]</scope>
    <source>
        <strain evidence="4 5">DJ57</strain>
    </source>
</reference>
<dbReference type="RefSeq" id="WP_081149936.1">
    <property type="nucleotide sequence ID" value="NZ_LVYD01000054.1"/>
</dbReference>
<keyword evidence="1 4" id="KW-0808">Transferase</keyword>
<evidence type="ECO:0000313" key="5">
    <source>
        <dbReference type="Proteomes" id="UP000192796"/>
    </source>
</evidence>
<dbReference type="AlphaFoldDB" id="A0A1V9FUD6"/>
<name>A0A1V9FUD6_9BACT</name>
<gene>
    <name evidence="4" type="ORF">A3860_29930</name>
</gene>
<keyword evidence="5" id="KW-1185">Reference proteome</keyword>
<protein>
    <submittedName>
        <fullName evidence="4">Sulfurtransferase</fullName>
    </submittedName>
</protein>
<accession>A0A1V9FUD6</accession>
<sequence>MLPLCEIKDTDLNKPGIVIIDARGGKDSWQRYMAGHLKNAIYADLDKHLAASVTDAAVGGRHPLPEIKDFATLLGTWGITPDSHVIVYDDKSAANSAARLWWMLQAIGHEKVQVINGGLQAAIHASVPLSTDVYTPVPAVPYPVTLTYKGTADITETAAAAQDDHRLVIDVRETARYLGQTEPIDLIAGHIPGAVNLPYVKNLDADGNYLPAEALRKAYEEVLTNVEPENVIVHCGSGVTACHTLLGMAHAGIIGPKLYVGSWSEWSRRGLPIATDKR</sequence>
<proteinExistence type="predicted"/>
<dbReference type="CDD" id="cd01448">
    <property type="entry name" value="TST_Repeat_1"/>
    <property type="match status" value="1"/>
</dbReference>
<evidence type="ECO:0000256" key="1">
    <source>
        <dbReference type="ARBA" id="ARBA00022679"/>
    </source>
</evidence>
<dbReference type="OrthoDB" id="9770030at2"/>
<dbReference type="InterPro" id="IPR001763">
    <property type="entry name" value="Rhodanese-like_dom"/>
</dbReference>
<dbReference type="STRING" id="1703345.A3860_29930"/>
<keyword evidence="2" id="KW-0677">Repeat</keyword>
<dbReference type="Gene3D" id="3.40.250.10">
    <property type="entry name" value="Rhodanese-like domain"/>
    <property type="match status" value="2"/>
</dbReference>
<dbReference type="Pfam" id="PF00581">
    <property type="entry name" value="Rhodanese"/>
    <property type="match status" value="2"/>
</dbReference>
<dbReference type="Proteomes" id="UP000192796">
    <property type="component" value="Unassembled WGS sequence"/>
</dbReference>
<dbReference type="PROSITE" id="PS50206">
    <property type="entry name" value="RHODANESE_3"/>
    <property type="match status" value="2"/>
</dbReference>
<dbReference type="PANTHER" id="PTHR11364:SF27">
    <property type="entry name" value="SULFURTRANSFERASE"/>
    <property type="match status" value="1"/>
</dbReference>
<dbReference type="InterPro" id="IPR045078">
    <property type="entry name" value="TST/MPST-like"/>
</dbReference>
<dbReference type="InterPro" id="IPR036873">
    <property type="entry name" value="Rhodanese-like_dom_sf"/>
</dbReference>
<dbReference type="SMART" id="SM00450">
    <property type="entry name" value="RHOD"/>
    <property type="match status" value="2"/>
</dbReference>
<dbReference type="PANTHER" id="PTHR11364">
    <property type="entry name" value="THIOSULFATE SULFERTANSFERASE"/>
    <property type="match status" value="1"/>
</dbReference>
<dbReference type="GO" id="GO:0004792">
    <property type="term" value="F:thiosulfate-cyanide sulfurtransferase activity"/>
    <property type="evidence" value="ECO:0007669"/>
    <property type="project" value="TreeGrafter"/>
</dbReference>
<evidence type="ECO:0000256" key="2">
    <source>
        <dbReference type="ARBA" id="ARBA00022737"/>
    </source>
</evidence>
<evidence type="ECO:0000259" key="3">
    <source>
        <dbReference type="PROSITE" id="PS50206"/>
    </source>
</evidence>
<comment type="caution">
    <text evidence="4">The sequence shown here is derived from an EMBL/GenBank/DDBJ whole genome shotgun (WGS) entry which is preliminary data.</text>
</comment>
<dbReference type="EMBL" id="LVYD01000054">
    <property type="protein sequence ID" value="OQP61917.1"/>
    <property type="molecule type" value="Genomic_DNA"/>
</dbReference>
<dbReference type="CDD" id="cd01449">
    <property type="entry name" value="TST_Repeat_2"/>
    <property type="match status" value="1"/>
</dbReference>
<evidence type="ECO:0000313" key="4">
    <source>
        <dbReference type="EMBL" id="OQP61917.1"/>
    </source>
</evidence>
<feature type="domain" description="Rhodanese" evidence="3">
    <location>
        <begin position="162"/>
        <end position="275"/>
    </location>
</feature>
<dbReference type="SUPFAM" id="SSF52821">
    <property type="entry name" value="Rhodanese/Cell cycle control phosphatase"/>
    <property type="match status" value="2"/>
</dbReference>